<gene>
    <name evidence="1" type="ORF">FPZ44_23675</name>
</gene>
<proteinExistence type="predicted"/>
<reference evidence="1 2" key="1">
    <citation type="submission" date="2019-07" db="EMBL/GenBank/DDBJ databases">
        <authorList>
            <person name="Kim J."/>
        </authorList>
    </citation>
    <scope>NUCLEOTIDE SEQUENCE [LARGE SCALE GENOMIC DNA]</scope>
    <source>
        <strain evidence="1 2">N4</strain>
    </source>
</reference>
<dbReference type="OrthoDB" id="2611880at2"/>
<dbReference type="Proteomes" id="UP000318102">
    <property type="component" value="Unassembled WGS sequence"/>
</dbReference>
<dbReference type="AlphaFoldDB" id="A0A559IE82"/>
<sequence>MDNTLYAFQIPKSEVVKKDISTIAHYINQLEKIEAHSQCVEIIFDGYDDTTDEVFEIQDIREWVTMLLKKSPEILYYTSLSLGTTTRLLACAYDVETVSQKRMNGYEASEYFEVHGELPQQPTLITIPEDERLRLYNAIKSYGIKRKDLIGAGVIVAALKEVFG</sequence>
<protein>
    <submittedName>
        <fullName evidence="1">Uncharacterized protein</fullName>
    </submittedName>
</protein>
<evidence type="ECO:0000313" key="1">
    <source>
        <dbReference type="EMBL" id="TVX85956.1"/>
    </source>
</evidence>
<name>A0A559IE82_9BACL</name>
<dbReference type="RefSeq" id="WP_144994652.1">
    <property type="nucleotide sequence ID" value="NZ_VNJK01000006.1"/>
</dbReference>
<organism evidence="1 2">
    <name type="scientific">Paenibacillus agilis</name>
    <dbReference type="NCBI Taxonomy" id="3020863"/>
    <lineage>
        <taxon>Bacteria</taxon>
        <taxon>Bacillati</taxon>
        <taxon>Bacillota</taxon>
        <taxon>Bacilli</taxon>
        <taxon>Bacillales</taxon>
        <taxon>Paenibacillaceae</taxon>
        <taxon>Paenibacillus</taxon>
    </lineage>
</organism>
<evidence type="ECO:0000313" key="2">
    <source>
        <dbReference type="Proteomes" id="UP000318102"/>
    </source>
</evidence>
<dbReference type="EMBL" id="VNJK01000006">
    <property type="protein sequence ID" value="TVX85956.1"/>
    <property type="molecule type" value="Genomic_DNA"/>
</dbReference>
<comment type="caution">
    <text evidence="1">The sequence shown here is derived from an EMBL/GenBank/DDBJ whole genome shotgun (WGS) entry which is preliminary data.</text>
</comment>
<keyword evidence="2" id="KW-1185">Reference proteome</keyword>
<accession>A0A559IE82</accession>